<accession>A0AAN9VNI3</accession>
<name>A0AAN9VNI3_9ORTH</name>
<dbReference type="EMBL" id="JAZDUA010000207">
    <property type="protein sequence ID" value="KAK7864257.1"/>
    <property type="molecule type" value="Genomic_DNA"/>
</dbReference>
<evidence type="ECO:0000256" key="3">
    <source>
        <dbReference type="RuleBase" id="RU000363"/>
    </source>
</evidence>
<comment type="caution">
    <text evidence="4">The sequence shown here is derived from an EMBL/GenBank/DDBJ whole genome shotgun (WGS) entry which is preliminary data.</text>
</comment>
<gene>
    <name evidence="4" type="ORF">R5R35_009520</name>
</gene>
<dbReference type="AlphaFoldDB" id="A0AAN9VNI3"/>
<dbReference type="PRINTS" id="PR00081">
    <property type="entry name" value="GDHRDH"/>
</dbReference>
<proteinExistence type="inferred from homology"/>
<dbReference type="FunFam" id="3.40.50.720:FF:000047">
    <property type="entry name" value="NADP-dependent L-serine/L-allo-threonine dehydrogenase"/>
    <property type="match status" value="1"/>
</dbReference>
<dbReference type="EMBL" id="JAZDUA010000207">
    <property type="protein sequence ID" value="KAK7864255.1"/>
    <property type="molecule type" value="Genomic_DNA"/>
</dbReference>
<dbReference type="Gene3D" id="3.40.50.720">
    <property type="entry name" value="NAD(P)-binding Rossmann-like Domain"/>
    <property type="match status" value="1"/>
</dbReference>
<dbReference type="Pfam" id="PF00106">
    <property type="entry name" value="adh_short"/>
    <property type="match status" value="1"/>
</dbReference>
<dbReference type="InterPro" id="IPR002347">
    <property type="entry name" value="SDR_fam"/>
</dbReference>
<dbReference type="PRINTS" id="PR00080">
    <property type="entry name" value="SDRFAMILY"/>
</dbReference>
<organism evidence="4 5">
    <name type="scientific">Gryllus longicercus</name>
    <dbReference type="NCBI Taxonomy" id="2509291"/>
    <lineage>
        <taxon>Eukaryota</taxon>
        <taxon>Metazoa</taxon>
        <taxon>Ecdysozoa</taxon>
        <taxon>Arthropoda</taxon>
        <taxon>Hexapoda</taxon>
        <taxon>Insecta</taxon>
        <taxon>Pterygota</taxon>
        <taxon>Neoptera</taxon>
        <taxon>Polyneoptera</taxon>
        <taxon>Orthoptera</taxon>
        <taxon>Ensifera</taxon>
        <taxon>Gryllidea</taxon>
        <taxon>Grylloidea</taxon>
        <taxon>Gryllidae</taxon>
        <taxon>Gryllinae</taxon>
        <taxon>Gryllus</taxon>
    </lineage>
</organism>
<dbReference type="InterPro" id="IPR020904">
    <property type="entry name" value="Sc_DH/Rdtase_CS"/>
</dbReference>
<evidence type="ECO:0000313" key="4">
    <source>
        <dbReference type="EMBL" id="KAK7864257.1"/>
    </source>
</evidence>
<evidence type="ECO:0000256" key="2">
    <source>
        <dbReference type="ARBA" id="ARBA00023002"/>
    </source>
</evidence>
<dbReference type="GO" id="GO:0016616">
    <property type="term" value="F:oxidoreductase activity, acting on the CH-OH group of donors, NAD or NADP as acceptor"/>
    <property type="evidence" value="ECO:0007669"/>
    <property type="project" value="UniProtKB-ARBA"/>
</dbReference>
<keyword evidence="5" id="KW-1185">Reference proteome</keyword>
<evidence type="ECO:0000313" key="5">
    <source>
        <dbReference type="Proteomes" id="UP001378592"/>
    </source>
</evidence>
<dbReference type="PANTHER" id="PTHR43115">
    <property type="entry name" value="DEHYDROGENASE/REDUCTASE SDR FAMILY MEMBER 11"/>
    <property type="match status" value="1"/>
</dbReference>
<dbReference type="InterPro" id="IPR036291">
    <property type="entry name" value="NAD(P)-bd_dom_sf"/>
</dbReference>
<reference evidence="4 5" key="1">
    <citation type="submission" date="2024-03" db="EMBL/GenBank/DDBJ databases">
        <title>The genome assembly and annotation of the cricket Gryllus longicercus Weissman &amp; Gray.</title>
        <authorList>
            <person name="Szrajer S."/>
            <person name="Gray D."/>
            <person name="Ylla G."/>
        </authorList>
    </citation>
    <scope>NUCLEOTIDE SEQUENCE [LARGE SCALE GENOMIC DNA]</scope>
    <source>
        <strain evidence="4">DAG 2021-001</strain>
        <tissue evidence="4">Whole body minus gut</tissue>
    </source>
</reference>
<dbReference type="SUPFAM" id="SSF51735">
    <property type="entry name" value="NAD(P)-binding Rossmann-fold domains"/>
    <property type="match status" value="1"/>
</dbReference>
<protein>
    <recommendedName>
        <fullName evidence="6">Dehydrogenase/reductase SDR family member 11</fullName>
    </recommendedName>
</protein>
<dbReference type="PROSITE" id="PS00061">
    <property type="entry name" value="ADH_SHORT"/>
    <property type="match status" value="1"/>
</dbReference>
<sequence>MERWRGRVAVVTGASAGIGAAIAYQLQDAGVTVVALARRVDKIPGAVEAARQEAAVRGRESPSRAPEQGKLHCLKCDVSKEDDIINAFKWVKDNAGGVDILINNAGVVGKAKLTDTDTPEWRRLLDVNVLGLCICTREAIQQMRARGVDDGHVVHISSVAAHQDISYPGMEMYSATKHAVRVLTEGLRKELVTAKSKIRVTEVSPGLVRTEIFETLGIDVEMIWKLPYLFPEDVANSVLYALATPPHVQVHEMILKPLGEE</sequence>
<evidence type="ECO:0000256" key="1">
    <source>
        <dbReference type="ARBA" id="ARBA00006484"/>
    </source>
</evidence>
<evidence type="ECO:0008006" key="6">
    <source>
        <dbReference type="Google" id="ProtNLM"/>
    </source>
</evidence>
<dbReference type="Proteomes" id="UP001378592">
    <property type="component" value="Unassembled WGS sequence"/>
</dbReference>
<keyword evidence="2" id="KW-0560">Oxidoreductase</keyword>
<dbReference type="PANTHER" id="PTHR43115:SF4">
    <property type="entry name" value="DEHYDROGENASE_REDUCTASE SDR FAMILY MEMBER 11"/>
    <property type="match status" value="1"/>
</dbReference>
<comment type="similarity">
    <text evidence="1 3">Belongs to the short-chain dehydrogenases/reductases (SDR) family.</text>
</comment>